<dbReference type="EMBL" id="LT629745">
    <property type="protein sequence ID" value="SDS40302.1"/>
    <property type="molecule type" value="Genomic_DNA"/>
</dbReference>
<sequence length="212" mass="24170">MKILITFLSLAFFSSDYVSHKNCQTSQRKDMGVEIIIEKVDVFEYLKETQESLDESVEGLSEEQMTFKPDAESWSVAEIVEHVVIVEGALKSMLEARFQDGETPELKEEVKMTDDQVVALITDRSGKIQTQDQFQPSGKFLEANEAVEAFNQQRETLIDWLNDSDVDMRNYVNEFPFGKIDAYQTVLFLAGHSARHTAQIEDVKSNPDFPQS</sequence>
<keyword evidence="3" id="KW-1185">Reference proteome</keyword>
<dbReference type="InterPro" id="IPR034660">
    <property type="entry name" value="DinB/YfiT-like"/>
</dbReference>
<dbReference type="Proteomes" id="UP000198858">
    <property type="component" value="Chromosome I"/>
</dbReference>
<reference evidence="2 3" key="1">
    <citation type="submission" date="2016-10" db="EMBL/GenBank/DDBJ databases">
        <authorList>
            <person name="Varghese N."/>
            <person name="Submissions S."/>
        </authorList>
    </citation>
    <scope>NUCLEOTIDE SEQUENCE [LARGE SCALE GENOMIC DNA]</scope>
    <source>
        <strain evidence="2 3">Mar_2010_102</strain>
    </source>
</reference>
<dbReference type="STRING" id="1250231.SAMN04488552_3058"/>
<evidence type="ECO:0000313" key="2">
    <source>
        <dbReference type="EMBL" id="SDS40302.1"/>
    </source>
</evidence>
<accession>A0A1H1RX41</accession>
<dbReference type="SUPFAM" id="SSF109854">
    <property type="entry name" value="DinB/YfiT-like putative metalloenzymes"/>
    <property type="match status" value="1"/>
</dbReference>
<dbReference type="Pfam" id="PF12867">
    <property type="entry name" value="DinB_2"/>
    <property type="match status" value="1"/>
</dbReference>
<dbReference type="AlphaFoldDB" id="A0A1H1RX41"/>
<feature type="domain" description="DinB-like" evidence="1">
    <location>
        <begin position="46"/>
        <end position="200"/>
    </location>
</feature>
<dbReference type="Gene3D" id="1.20.120.450">
    <property type="entry name" value="dinb family like domain"/>
    <property type="match status" value="1"/>
</dbReference>
<evidence type="ECO:0000259" key="1">
    <source>
        <dbReference type="Pfam" id="PF12867"/>
    </source>
</evidence>
<proteinExistence type="predicted"/>
<gene>
    <name evidence="2" type="ORF">SAMN04488552_3058</name>
</gene>
<protein>
    <submittedName>
        <fullName evidence="2">DinB superfamily protein</fullName>
    </submittedName>
</protein>
<evidence type="ECO:0000313" key="3">
    <source>
        <dbReference type="Proteomes" id="UP000198858"/>
    </source>
</evidence>
<dbReference type="RefSeq" id="WP_089663599.1">
    <property type="nucleotide sequence ID" value="NZ_LT629745.1"/>
</dbReference>
<organism evidence="2 3">
    <name type="scientific">Christiangramia echinicola</name>
    <dbReference type="NCBI Taxonomy" id="279359"/>
    <lineage>
        <taxon>Bacteria</taxon>
        <taxon>Pseudomonadati</taxon>
        <taxon>Bacteroidota</taxon>
        <taxon>Flavobacteriia</taxon>
        <taxon>Flavobacteriales</taxon>
        <taxon>Flavobacteriaceae</taxon>
        <taxon>Christiangramia</taxon>
    </lineage>
</organism>
<dbReference type="InterPro" id="IPR024775">
    <property type="entry name" value="DinB-like"/>
</dbReference>
<name>A0A1H1RX41_9FLAO</name>